<dbReference type="RefSeq" id="WP_050597418.1">
    <property type="nucleotide sequence ID" value="NZ_CP151768.1"/>
</dbReference>
<dbReference type="Pfam" id="PF00069">
    <property type="entry name" value="Pkinase"/>
    <property type="match status" value="1"/>
</dbReference>
<dbReference type="EMBL" id="JCNZ01000007">
    <property type="protein sequence ID" value="EWF91314.1"/>
    <property type="molecule type" value="Genomic_DNA"/>
</dbReference>
<sequence length="475" mass="54176">MPALEEVVINDIKTRLIKYLDSSGGYDEVEFLDAGGSAAVFKVTRGNNIRAIKIFDPKFFSGEGALAERRRLQVQRRLINHNCPSLVQTYHADEAEGTAIIDMEYLAWPQLAKVLDKIPDDDVIPLIGQLVLAVRYLESLNIVHRDIKPENIHVSDDFKRLKLLDLGVVRSFDNIGEQGITDHGNIRPFLATAQYSSPEYLFRLDEPTEKLWRGLNFYQVGAVLHDLIKKEPIFHHEISLGNRWLVARAVLSQKPIFSDVNINRLSRAKALSLRCLTKDIDTRLSLVTWEDFKLEETSDPLASLKGRLSRNLSSRSNDFNTNEIVRLKFDRDEYIRRTNEKIRSELIDAGGNQLPLVMIISDEVLDVRFVFTYLKNWSLIFKLNYKWADGIYKNVAVVSLGAILVREKQQKEAYDINLKPCLEVKINEGEEDDVKTLSNEIALMIRSALDLVETLPDDGSDIIVDLGLKEVVNER</sequence>
<reference evidence="2 3" key="1">
    <citation type="submission" date="2014-01" db="EMBL/GenBank/DDBJ databases">
        <title>The Genome Sequence of Klebsiella oxytoca MGH 27.</title>
        <authorList>
            <consortium name="The Broad Institute Genomics Platform"/>
            <consortium name="The Broad Institute Genome Sequencing Center for Infectious Disease"/>
            <person name="Murphy C."/>
            <person name="Cosimi L."/>
            <person name="Cerqueira G."/>
            <person name="Feldgarden M."/>
            <person name="Earl A."/>
            <person name="Hung D."/>
            <person name="Onderdonk A.B."/>
            <person name="Ferraro M.J."/>
            <person name="Hooper D."/>
            <person name="Dekker J."/>
            <person name="O'Brien T."/>
            <person name="Huang S."/>
            <person name="Quan V."/>
            <person name="Ernst C."/>
            <person name="Delaney M."/>
            <person name="DuBois A."/>
            <person name="Kim D.S."/>
            <person name="Young S.K."/>
            <person name="Zeng Q."/>
            <person name="Gargeya S."/>
            <person name="Fitzgerald M."/>
            <person name="Abouelleil A."/>
            <person name="Alvarado L."/>
            <person name="Berlin A.M."/>
            <person name="Chapman S.B."/>
            <person name="Gainer-Dewar J."/>
            <person name="Goldberg J."/>
            <person name="Gnerre S."/>
            <person name="Griggs A."/>
            <person name="Gujja S."/>
            <person name="Hansen M."/>
            <person name="Howarth C."/>
            <person name="Imamovic A."/>
            <person name="Ireland A."/>
            <person name="Larimer J."/>
            <person name="McCowan C."/>
            <person name="Murphy C."/>
            <person name="Pearson M."/>
            <person name="Poon T.W."/>
            <person name="Priest M."/>
            <person name="Roberts A."/>
            <person name="Saif S."/>
            <person name="Shea T."/>
            <person name="Sykes S."/>
            <person name="Wortman J."/>
            <person name="Nusbaum C."/>
            <person name="Birren B."/>
        </authorList>
    </citation>
    <scope>NUCLEOTIDE SEQUENCE [LARGE SCALE GENOMIC DNA]</scope>
    <source>
        <strain evidence="2 3">MGH 27</strain>
    </source>
</reference>
<feature type="domain" description="Protein kinase" evidence="1">
    <location>
        <begin position="26"/>
        <end position="302"/>
    </location>
</feature>
<evidence type="ECO:0000313" key="3">
    <source>
        <dbReference type="Proteomes" id="UP000020202"/>
    </source>
</evidence>
<dbReference type="AlphaFoldDB" id="A0A7H5ADG4"/>
<dbReference type="PANTHER" id="PTHR44167">
    <property type="entry name" value="OVARIAN-SPECIFIC SERINE/THREONINE-PROTEIN KINASE LOK-RELATED"/>
    <property type="match status" value="1"/>
</dbReference>
<dbReference type="Proteomes" id="UP000020202">
    <property type="component" value="Unassembled WGS sequence"/>
</dbReference>
<dbReference type="SUPFAM" id="SSF56112">
    <property type="entry name" value="Protein kinase-like (PK-like)"/>
    <property type="match status" value="1"/>
</dbReference>
<evidence type="ECO:0000313" key="2">
    <source>
        <dbReference type="EMBL" id="EWF91314.1"/>
    </source>
</evidence>
<dbReference type="InterPro" id="IPR011009">
    <property type="entry name" value="Kinase-like_dom_sf"/>
</dbReference>
<gene>
    <name evidence="2" type="ORF">L373_01699</name>
</gene>
<dbReference type="InterPro" id="IPR000719">
    <property type="entry name" value="Prot_kinase_dom"/>
</dbReference>
<proteinExistence type="predicted"/>
<comment type="caution">
    <text evidence="2">The sequence shown here is derived from an EMBL/GenBank/DDBJ whole genome shotgun (WGS) entry which is preliminary data.</text>
</comment>
<evidence type="ECO:0000259" key="1">
    <source>
        <dbReference type="PROSITE" id="PS50011"/>
    </source>
</evidence>
<name>A0A7H5ADG4_9ENTR</name>
<dbReference type="SMART" id="SM00220">
    <property type="entry name" value="S_TKc"/>
    <property type="match status" value="1"/>
</dbReference>
<dbReference type="PANTHER" id="PTHR44167:SF24">
    <property type="entry name" value="SERINE_THREONINE-PROTEIN KINASE CHK2"/>
    <property type="match status" value="1"/>
</dbReference>
<dbReference type="Gene3D" id="1.10.510.10">
    <property type="entry name" value="Transferase(Phosphotransferase) domain 1"/>
    <property type="match status" value="1"/>
</dbReference>
<protein>
    <recommendedName>
        <fullName evidence="1">Protein kinase domain-containing protein</fullName>
    </recommendedName>
</protein>
<organism evidence="2 3">
    <name type="scientific">Klebsiella michiganensis</name>
    <dbReference type="NCBI Taxonomy" id="1134687"/>
    <lineage>
        <taxon>Bacteria</taxon>
        <taxon>Pseudomonadati</taxon>
        <taxon>Pseudomonadota</taxon>
        <taxon>Gammaproteobacteria</taxon>
        <taxon>Enterobacterales</taxon>
        <taxon>Enterobacteriaceae</taxon>
        <taxon>Klebsiella/Raoultella group</taxon>
        <taxon>Klebsiella</taxon>
    </lineage>
</organism>
<dbReference type="GO" id="GO:0004674">
    <property type="term" value="F:protein serine/threonine kinase activity"/>
    <property type="evidence" value="ECO:0007669"/>
    <property type="project" value="TreeGrafter"/>
</dbReference>
<dbReference type="GO" id="GO:0005524">
    <property type="term" value="F:ATP binding"/>
    <property type="evidence" value="ECO:0007669"/>
    <property type="project" value="InterPro"/>
</dbReference>
<accession>A0A7H5ADG4</accession>
<dbReference type="PROSITE" id="PS50011">
    <property type="entry name" value="PROTEIN_KINASE_DOM"/>
    <property type="match status" value="1"/>
</dbReference>